<dbReference type="OrthoDB" id="10333298at2759"/>
<accession>A0A1Q9CA04</accession>
<dbReference type="Proteomes" id="UP000186817">
    <property type="component" value="Unassembled WGS sequence"/>
</dbReference>
<organism evidence="1 2">
    <name type="scientific">Symbiodinium microadriaticum</name>
    <name type="common">Dinoflagellate</name>
    <name type="synonym">Zooxanthella microadriatica</name>
    <dbReference type="NCBI Taxonomy" id="2951"/>
    <lineage>
        <taxon>Eukaryota</taxon>
        <taxon>Sar</taxon>
        <taxon>Alveolata</taxon>
        <taxon>Dinophyceae</taxon>
        <taxon>Suessiales</taxon>
        <taxon>Symbiodiniaceae</taxon>
        <taxon>Symbiodinium</taxon>
    </lineage>
</organism>
<evidence type="ECO:0000313" key="1">
    <source>
        <dbReference type="EMBL" id="OLP79738.1"/>
    </source>
</evidence>
<protein>
    <submittedName>
        <fullName evidence="1">Uncharacterized protein</fullName>
    </submittedName>
</protein>
<keyword evidence="2" id="KW-1185">Reference proteome</keyword>
<comment type="caution">
    <text evidence="1">The sequence shown here is derived from an EMBL/GenBank/DDBJ whole genome shotgun (WGS) entry which is preliminary data.</text>
</comment>
<gene>
    <name evidence="1" type="ORF">AK812_SmicGene39940</name>
</gene>
<proteinExistence type="predicted"/>
<dbReference type="EMBL" id="LSRX01001451">
    <property type="protein sequence ID" value="OLP79738.1"/>
    <property type="molecule type" value="Genomic_DNA"/>
</dbReference>
<evidence type="ECO:0000313" key="2">
    <source>
        <dbReference type="Proteomes" id="UP000186817"/>
    </source>
</evidence>
<sequence length="189" mass="21828">MDKAKVNFLCEERADTADLDREIERLHLRLRLDEIRKQQRNENNEDMKEEQKALDYTNRWREYLTPDLLASTTELSQELCTCVWDGFNDGSELTAAQYETFYEHFYQNEAVDLSSVFTRYAAQRPKTPGRILHQAHFAEVNLFDVQQGKLAQKMAGTTAGTRSESTVQKCPPMHLESTGLACPCMQQRA</sequence>
<name>A0A1Q9CA04_SYMMI</name>
<reference evidence="1 2" key="1">
    <citation type="submission" date="2016-02" db="EMBL/GenBank/DDBJ databases">
        <title>Genome analysis of coral dinoflagellate symbionts highlights evolutionary adaptations to a symbiotic lifestyle.</title>
        <authorList>
            <person name="Aranda M."/>
            <person name="Li Y."/>
            <person name="Liew Y.J."/>
            <person name="Baumgarten S."/>
            <person name="Simakov O."/>
            <person name="Wilson M."/>
            <person name="Piel J."/>
            <person name="Ashoor H."/>
            <person name="Bougouffa S."/>
            <person name="Bajic V.B."/>
            <person name="Ryu T."/>
            <person name="Ravasi T."/>
            <person name="Bayer T."/>
            <person name="Micklem G."/>
            <person name="Kim H."/>
            <person name="Bhak J."/>
            <person name="Lajeunesse T.C."/>
            <person name="Voolstra C.R."/>
        </authorList>
    </citation>
    <scope>NUCLEOTIDE SEQUENCE [LARGE SCALE GENOMIC DNA]</scope>
    <source>
        <strain evidence="1 2">CCMP2467</strain>
    </source>
</reference>
<dbReference type="AlphaFoldDB" id="A0A1Q9CA04"/>